<dbReference type="Proteomes" id="UP000623129">
    <property type="component" value="Unassembled WGS sequence"/>
</dbReference>
<dbReference type="PANTHER" id="PTHR26379">
    <property type="entry name" value="BTB/POZ AND MATH DOMAIN-CONTAINING PROTEIN 1"/>
    <property type="match status" value="1"/>
</dbReference>
<name>A0A833RNK5_9POAL</name>
<dbReference type="InterPro" id="IPR002083">
    <property type="entry name" value="MATH/TRAF_dom"/>
</dbReference>
<keyword evidence="3" id="KW-1185">Reference proteome</keyword>
<dbReference type="GO" id="GO:0016567">
    <property type="term" value="P:protein ubiquitination"/>
    <property type="evidence" value="ECO:0007669"/>
    <property type="project" value="InterPro"/>
</dbReference>
<dbReference type="InterPro" id="IPR008974">
    <property type="entry name" value="TRAF-like"/>
</dbReference>
<sequence>MESVAVASITEGSPDAIEWHCFDYDITFENYSVLRVLEPGQCAVSEEFVGGKYNWELHYFPNGSIDENNEGHSSVFLKRSNNVTWFNPVIKTRFHITMHHNSFGYDVNTVIVCPLDPSVHTFCNKNPIWGFNRFISKSIVEKYCWDKSKDCIKLRCYIWVTKEFSSGVKRRVRKREGSEDSQ</sequence>
<proteinExistence type="predicted"/>
<protein>
    <submittedName>
        <fullName evidence="2">BTB/POZ and MATH domain-containing protein 3</fullName>
    </submittedName>
</protein>
<dbReference type="InterPro" id="IPR045005">
    <property type="entry name" value="BPM1-6"/>
</dbReference>
<dbReference type="AlphaFoldDB" id="A0A833RNK5"/>
<dbReference type="CDD" id="cd00121">
    <property type="entry name" value="MATH"/>
    <property type="match status" value="1"/>
</dbReference>
<evidence type="ECO:0000259" key="1">
    <source>
        <dbReference type="PROSITE" id="PS50144"/>
    </source>
</evidence>
<dbReference type="Gene3D" id="2.60.210.10">
    <property type="entry name" value="Apoptosis, Tumor Necrosis Factor Receptor Associated Protein 2, Chain A"/>
    <property type="match status" value="1"/>
</dbReference>
<gene>
    <name evidence="2" type="ORF">FCM35_KLT16567</name>
</gene>
<comment type="caution">
    <text evidence="2">The sequence shown here is derived from an EMBL/GenBank/DDBJ whole genome shotgun (WGS) entry which is preliminary data.</text>
</comment>
<organism evidence="2 3">
    <name type="scientific">Carex littledalei</name>
    <dbReference type="NCBI Taxonomy" id="544730"/>
    <lineage>
        <taxon>Eukaryota</taxon>
        <taxon>Viridiplantae</taxon>
        <taxon>Streptophyta</taxon>
        <taxon>Embryophyta</taxon>
        <taxon>Tracheophyta</taxon>
        <taxon>Spermatophyta</taxon>
        <taxon>Magnoliopsida</taxon>
        <taxon>Liliopsida</taxon>
        <taxon>Poales</taxon>
        <taxon>Cyperaceae</taxon>
        <taxon>Cyperoideae</taxon>
        <taxon>Cariceae</taxon>
        <taxon>Carex</taxon>
        <taxon>Carex subgen. Euthyceras</taxon>
    </lineage>
</organism>
<evidence type="ECO:0000313" key="2">
    <source>
        <dbReference type="EMBL" id="KAF3339096.1"/>
    </source>
</evidence>
<feature type="domain" description="MATH" evidence="1">
    <location>
        <begin position="21"/>
        <end position="158"/>
    </location>
</feature>
<dbReference type="Pfam" id="PF22486">
    <property type="entry name" value="MATH_2"/>
    <property type="match status" value="1"/>
</dbReference>
<evidence type="ECO:0000313" key="3">
    <source>
        <dbReference type="Proteomes" id="UP000623129"/>
    </source>
</evidence>
<dbReference type="EMBL" id="SWLB01000004">
    <property type="protein sequence ID" value="KAF3339096.1"/>
    <property type="molecule type" value="Genomic_DNA"/>
</dbReference>
<dbReference type="PROSITE" id="PS50144">
    <property type="entry name" value="MATH"/>
    <property type="match status" value="1"/>
</dbReference>
<reference evidence="2" key="1">
    <citation type="submission" date="2020-01" db="EMBL/GenBank/DDBJ databases">
        <title>Genome sequence of Kobresia littledalei, the first chromosome-level genome in the family Cyperaceae.</title>
        <authorList>
            <person name="Qu G."/>
        </authorList>
    </citation>
    <scope>NUCLEOTIDE SEQUENCE</scope>
    <source>
        <strain evidence="2">C.B.Clarke</strain>
        <tissue evidence="2">Leaf</tissue>
    </source>
</reference>
<dbReference type="SUPFAM" id="SSF49599">
    <property type="entry name" value="TRAF domain-like"/>
    <property type="match status" value="1"/>
</dbReference>
<accession>A0A833RNK5</accession>